<evidence type="ECO:0000256" key="2">
    <source>
        <dbReference type="ARBA" id="ARBA00022692"/>
    </source>
</evidence>
<name>A0A915IXE0_ROMCU</name>
<dbReference type="InterPro" id="IPR001846">
    <property type="entry name" value="VWF_type-D"/>
</dbReference>
<evidence type="ECO:0000313" key="7">
    <source>
        <dbReference type="WBParaSite" id="nRc.2.0.1.t18080-RA"/>
    </source>
</evidence>
<dbReference type="Pfam" id="PF03782">
    <property type="entry name" value="AMOP"/>
    <property type="match status" value="1"/>
</dbReference>
<dbReference type="PANTHER" id="PTHR13802">
    <property type="entry name" value="MUCIN 4-RELATED"/>
    <property type="match status" value="1"/>
</dbReference>
<dbReference type="PANTHER" id="PTHR13802:SF52">
    <property type="entry name" value="MUCIN-4"/>
    <property type="match status" value="1"/>
</dbReference>
<dbReference type="AlphaFoldDB" id="A0A915IXE0"/>
<dbReference type="Pfam" id="PF00094">
    <property type="entry name" value="VWD"/>
    <property type="match status" value="1"/>
</dbReference>
<proteinExistence type="predicted"/>
<dbReference type="InterPro" id="IPR051495">
    <property type="entry name" value="Epithelial_Barrier/Signaling"/>
</dbReference>
<reference evidence="7" key="1">
    <citation type="submission" date="2022-11" db="UniProtKB">
        <authorList>
            <consortium name="WormBaseParasite"/>
        </authorList>
    </citation>
    <scope>IDENTIFICATION</scope>
</reference>
<dbReference type="Proteomes" id="UP000887565">
    <property type="component" value="Unplaced"/>
</dbReference>
<keyword evidence="2" id="KW-0812">Transmembrane</keyword>
<dbReference type="InterPro" id="IPR005533">
    <property type="entry name" value="AMOP_dom"/>
</dbReference>
<evidence type="ECO:0000256" key="3">
    <source>
        <dbReference type="ARBA" id="ARBA00022989"/>
    </source>
</evidence>
<keyword evidence="3" id="KW-1133">Transmembrane helix</keyword>
<organism evidence="6 7">
    <name type="scientific">Romanomermis culicivorax</name>
    <name type="common">Nematode worm</name>
    <dbReference type="NCBI Taxonomy" id="13658"/>
    <lineage>
        <taxon>Eukaryota</taxon>
        <taxon>Metazoa</taxon>
        <taxon>Ecdysozoa</taxon>
        <taxon>Nematoda</taxon>
        <taxon>Enoplea</taxon>
        <taxon>Dorylaimia</taxon>
        <taxon>Mermithida</taxon>
        <taxon>Mermithoidea</taxon>
        <taxon>Mermithidae</taxon>
        <taxon>Romanomermis</taxon>
    </lineage>
</organism>
<dbReference type="GO" id="GO:0016020">
    <property type="term" value="C:membrane"/>
    <property type="evidence" value="ECO:0007669"/>
    <property type="project" value="UniProtKB-SubCell"/>
</dbReference>
<keyword evidence="4" id="KW-0472">Membrane</keyword>
<accession>A0A915IXE0</accession>
<evidence type="ECO:0000259" key="5">
    <source>
        <dbReference type="PROSITE" id="PS50856"/>
    </source>
</evidence>
<keyword evidence="6" id="KW-1185">Reference proteome</keyword>
<comment type="subcellular location">
    <subcellularLocation>
        <location evidence="1">Membrane</location>
    </subcellularLocation>
</comment>
<protein>
    <submittedName>
        <fullName evidence="7">AMOP domain-containing protein</fullName>
    </submittedName>
</protein>
<dbReference type="PROSITE" id="PS50856">
    <property type="entry name" value="AMOP"/>
    <property type="match status" value="1"/>
</dbReference>
<sequence length="219" mass="25109">MDSVPVAGASQTCCYDFNGWLIFSQDYEYHPDYVKYSSAGTSHRAHPWGGYVFKKPPYVPSWSNFHNDLLPYDVCCRWAGHCEFYYWRRTTSGCQDYKPPRLATAYGHGHFITFDNLKYTFNGRGHFVLTSFKTPSQNLNIQIRMEQPPRTVLNPLLFKVQLVKKKLMIKYQLKKMVRPMGRAGGTVLYVVGMVFVVLAKDEPAVEIVAARLTGAGYPR</sequence>
<dbReference type="WBParaSite" id="nRc.2.0.1.t18080-RA">
    <property type="protein sequence ID" value="nRc.2.0.1.t18080-RA"/>
    <property type="gene ID" value="nRc.2.0.1.g18080"/>
</dbReference>
<evidence type="ECO:0000256" key="1">
    <source>
        <dbReference type="ARBA" id="ARBA00004370"/>
    </source>
</evidence>
<evidence type="ECO:0000313" key="6">
    <source>
        <dbReference type="Proteomes" id="UP000887565"/>
    </source>
</evidence>
<evidence type="ECO:0000256" key="4">
    <source>
        <dbReference type="ARBA" id="ARBA00023136"/>
    </source>
</evidence>
<feature type="domain" description="AMOP" evidence="5">
    <location>
        <begin position="1"/>
        <end position="89"/>
    </location>
</feature>